<dbReference type="GO" id="GO:0034194">
    <property type="term" value="P:D-galactonate catabolic process"/>
    <property type="evidence" value="ECO:0007669"/>
    <property type="project" value="InterPro"/>
</dbReference>
<comment type="caution">
    <text evidence="1">The sequence shown here is derived from an EMBL/GenBank/DDBJ whole genome shotgun (WGS) entry which is preliminary data.</text>
</comment>
<dbReference type="GO" id="GO:0008671">
    <property type="term" value="F:2-dehydro-3-deoxygalactonokinase activity"/>
    <property type="evidence" value="ECO:0007669"/>
    <property type="project" value="UniProtKB-EC"/>
</dbReference>
<keyword evidence="1" id="KW-0418">Kinase</keyword>
<dbReference type="Proteomes" id="UP000092713">
    <property type="component" value="Unassembled WGS sequence"/>
</dbReference>
<keyword evidence="2" id="KW-1185">Reference proteome</keyword>
<dbReference type="AlphaFoldDB" id="A0A1A7C399"/>
<protein>
    <submittedName>
        <fullName evidence="1">2-dehydro-3-deoxygalactonokinase</fullName>
        <ecNumber evidence="1">2.7.1.58</ecNumber>
    </submittedName>
</protein>
<dbReference type="EC" id="2.7.1.58" evidence="1"/>
<evidence type="ECO:0000313" key="1">
    <source>
        <dbReference type="EMBL" id="OBV39494.1"/>
    </source>
</evidence>
<accession>A0A1A7C399</accession>
<sequence length="337" mass="35496">MNIITIDAGTTNTRTLLWRDGAVIAQASQEIGVRNTAIDGHNGALKQALRDSIAAVQSQAAIGSADVKLVLASGMITSPMGVKEIPHLPAPAGLAQLAQGMQACDLPDVLAQPLWLVPGVRNQHSTIGLHNAEAMDMMRGEETEVIGLLDRLQLQDAATLIMPGSHTKLVSVDEQGRILGCATTIAGELLQAITQHTLIRQSVDGDFAESLVPKMLLAGAAAAQKTGLARACFSVRTLGQFGAVERNERANFLMGAVLSGDLLALRNSSAIQMRPETTLVIMGKAMLRQALALLIEEHGFFYGKRIVVDDGQQANLAGHGALLIAAARGLISQQEAA</sequence>
<evidence type="ECO:0000313" key="2">
    <source>
        <dbReference type="Proteomes" id="UP000092713"/>
    </source>
</evidence>
<dbReference type="InterPro" id="IPR007729">
    <property type="entry name" value="DGOK"/>
</dbReference>
<dbReference type="InterPro" id="IPR042257">
    <property type="entry name" value="DGOK_C"/>
</dbReference>
<dbReference type="Gene3D" id="3.30.420.300">
    <property type="entry name" value="2-keto-3-deoxy-galactonokinase, substrate binding domain"/>
    <property type="match status" value="1"/>
</dbReference>
<dbReference type="STRING" id="1747903.ASR47_101084"/>
<dbReference type="Pfam" id="PF05035">
    <property type="entry name" value="DGOK"/>
    <property type="match status" value="1"/>
</dbReference>
<name>A0A1A7C399_9BURK</name>
<dbReference type="CDD" id="cd24012">
    <property type="entry name" value="ASKHA_NBD_KDGal-kinase"/>
    <property type="match status" value="1"/>
</dbReference>
<proteinExistence type="predicted"/>
<dbReference type="OrthoDB" id="256574at2"/>
<dbReference type="InterPro" id="IPR042258">
    <property type="entry name" value="DGOK_N"/>
</dbReference>
<keyword evidence="1" id="KW-0808">Transferase</keyword>
<dbReference type="EMBL" id="LOCQ01000053">
    <property type="protein sequence ID" value="OBV39494.1"/>
    <property type="molecule type" value="Genomic_DNA"/>
</dbReference>
<gene>
    <name evidence="1" type="ORF">ASR47_101084</name>
</gene>
<dbReference type="RefSeq" id="WP_065307840.1">
    <property type="nucleotide sequence ID" value="NZ_LOCQ01000053.1"/>
</dbReference>
<reference evidence="1 2" key="1">
    <citation type="submission" date="2016-04" db="EMBL/GenBank/DDBJ databases">
        <title>Draft genome sequence of Janthinobacterium psychrotolerans sp. nov., isolated from freshwater sediments in Denmark.</title>
        <authorList>
            <person name="Gong X."/>
            <person name="Skrivergaard S."/>
            <person name="Korsgaard B.S."/>
            <person name="Schreiber L."/>
            <person name="Marshall I.P."/>
            <person name="Finster K."/>
            <person name="Schramm A."/>
        </authorList>
    </citation>
    <scope>NUCLEOTIDE SEQUENCE [LARGE SCALE GENOMIC DNA]</scope>
    <source>
        <strain evidence="1 2">S3-2</strain>
    </source>
</reference>
<dbReference type="Gene3D" id="3.30.420.310">
    <property type="entry name" value="2-keto-3-deoxy-galactonokinase, C-terminal domain"/>
    <property type="match status" value="1"/>
</dbReference>
<dbReference type="PATRIC" id="fig|1747903.4.peg.3094"/>
<organism evidence="1 2">
    <name type="scientific">Janthinobacterium psychrotolerans</name>
    <dbReference type="NCBI Taxonomy" id="1747903"/>
    <lineage>
        <taxon>Bacteria</taxon>
        <taxon>Pseudomonadati</taxon>
        <taxon>Pseudomonadota</taxon>
        <taxon>Betaproteobacteria</taxon>
        <taxon>Burkholderiales</taxon>
        <taxon>Oxalobacteraceae</taxon>
        <taxon>Janthinobacterium</taxon>
    </lineage>
</organism>